<sequence length="119" mass="14120">MLFWRLVLLGMLFLSLSFGQLRENDAQQRFSRSVVNMDDMLNLEDDLVSNVEKLAEALSRKAKTIKWGVFKMMKRRQEYKSSRELFANPIDTFSLIRHMQSDWLMWLKYLEMPVGQALP</sequence>
<dbReference type="AlphaFoldDB" id="B4IP96"/>
<protein>
    <submittedName>
        <fullName evidence="3">GM13188</fullName>
    </submittedName>
</protein>
<dbReference type="Pfam" id="PF08336">
    <property type="entry name" value="P4Ha_N"/>
    <property type="match status" value="1"/>
</dbReference>
<gene>
    <name evidence="3" type="primary">Dsec\GM13188</name>
    <name evidence="3" type="ORF">Dsec_GM13188</name>
</gene>
<dbReference type="Proteomes" id="UP000001292">
    <property type="component" value="Unassembled WGS sequence"/>
</dbReference>
<reference evidence="3 4" key="1">
    <citation type="journal article" date="2007" name="Nature">
        <title>Evolution of genes and genomes on the Drosophila phylogeny.</title>
        <authorList>
            <consortium name="Drosophila 12 Genomes Consortium"/>
            <person name="Clark A.G."/>
            <person name="Eisen M.B."/>
            <person name="Smith D.R."/>
            <person name="Bergman C.M."/>
            <person name="Oliver B."/>
            <person name="Markow T.A."/>
            <person name="Kaufman T.C."/>
            <person name="Kellis M."/>
            <person name="Gelbart W."/>
            <person name="Iyer V.N."/>
            <person name="Pollard D.A."/>
            <person name="Sackton T.B."/>
            <person name="Larracuente A.M."/>
            <person name="Singh N.D."/>
            <person name="Abad J.P."/>
            <person name="Abt D.N."/>
            <person name="Adryan B."/>
            <person name="Aguade M."/>
            <person name="Akashi H."/>
            <person name="Anderson W.W."/>
            <person name="Aquadro C.F."/>
            <person name="Ardell D.H."/>
            <person name="Arguello R."/>
            <person name="Artieri C.G."/>
            <person name="Barbash D.A."/>
            <person name="Barker D."/>
            <person name="Barsanti P."/>
            <person name="Batterham P."/>
            <person name="Batzoglou S."/>
            <person name="Begun D."/>
            <person name="Bhutkar A."/>
            <person name="Blanco E."/>
            <person name="Bosak S.A."/>
            <person name="Bradley R.K."/>
            <person name="Brand A.D."/>
            <person name="Brent M.R."/>
            <person name="Brooks A.N."/>
            <person name="Brown R.H."/>
            <person name="Butlin R.K."/>
            <person name="Caggese C."/>
            <person name="Calvi B.R."/>
            <person name="Bernardo de Carvalho A."/>
            <person name="Caspi A."/>
            <person name="Castrezana S."/>
            <person name="Celniker S.E."/>
            <person name="Chang J.L."/>
            <person name="Chapple C."/>
            <person name="Chatterji S."/>
            <person name="Chinwalla A."/>
            <person name="Civetta A."/>
            <person name="Clifton S.W."/>
            <person name="Comeron J.M."/>
            <person name="Costello J.C."/>
            <person name="Coyne J.A."/>
            <person name="Daub J."/>
            <person name="David R.G."/>
            <person name="Delcher A.L."/>
            <person name="Delehaunty K."/>
            <person name="Do C.B."/>
            <person name="Ebling H."/>
            <person name="Edwards K."/>
            <person name="Eickbush T."/>
            <person name="Evans J.D."/>
            <person name="Filipski A."/>
            <person name="Findeiss S."/>
            <person name="Freyhult E."/>
            <person name="Fulton L."/>
            <person name="Fulton R."/>
            <person name="Garcia A.C."/>
            <person name="Gardiner A."/>
            <person name="Garfield D.A."/>
            <person name="Garvin B.E."/>
            <person name="Gibson G."/>
            <person name="Gilbert D."/>
            <person name="Gnerre S."/>
            <person name="Godfrey J."/>
            <person name="Good R."/>
            <person name="Gotea V."/>
            <person name="Gravely B."/>
            <person name="Greenberg A.J."/>
            <person name="Griffiths-Jones S."/>
            <person name="Gross S."/>
            <person name="Guigo R."/>
            <person name="Gustafson E.A."/>
            <person name="Haerty W."/>
            <person name="Hahn M.W."/>
            <person name="Halligan D.L."/>
            <person name="Halpern A.L."/>
            <person name="Halter G.M."/>
            <person name="Han M.V."/>
            <person name="Heger A."/>
            <person name="Hillier L."/>
            <person name="Hinrichs A.S."/>
            <person name="Holmes I."/>
            <person name="Hoskins R.A."/>
            <person name="Hubisz M.J."/>
            <person name="Hultmark D."/>
            <person name="Huntley M.A."/>
            <person name="Jaffe D.B."/>
            <person name="Jagadeeshan S."/>
            <person name="Jeck W.R."/>
            <person name="Johnson J."/>
            <person name="Jones C.D."/>
            <person name="Jordan W.C."/>
            <person name="Karpen G.H."/>
            <person name="Kataoka E."/>
            <person name="Keightley P.D."/>
            <person name="Kheradpour P."/>
            <person name="Kirkness E.F."/>
            <person name="Koerich L.B."/>
            <person name="Kristiansen K."/>
            <person name="Kudrna D."/>
            <person name="Kulathinal R.J."/>
            <person name="Kumar S."/>
            <person name="Kwok R."/>
            <person name="Lander E."/>
            <person name="Langley C.H."/>
            <person name="Lapoint R."/>
            <person name="Lazzaro B.P."/>
            <person name="Lee S.J."/>
            <person name="Levesque L."/>
            <person name="Li R."/>
            <person name="Lin C.F."/>
            <person name="Lin M.F."/>
            <person name="Lindblad-Toh K."/>
            <person name="Llopart A."/>
            <person name="Long M."/>
            <person name="Low L."/>
            <person name="Lozovsky E."/>
            <person name="Lu J."/>
            <person name="Luo M."/>
            <person name="Machado C.A."/>
            <person name="Makalowski W."/>
            <person name="Marzo M."/>
            <person name="Matsuda M."/>
            <person name="Matzkin L."/>
            <person name="McAllister B."/>
            <person name="McBride C.S."/>
            <person name="McKernan B."/>
            <person name="McKernan K."/>
            <person name="Mendez-Lago M."/>
            <person name="Minx P."/>
            <person name="Mollenhauer M.U."/>
            <person name="Montooth K."/>
            <person name="Mount S.M."/>
            <person name="Mu X."/>
            <person name="Myers E."/>
            <person name="Negre B."/>
            <person name="Newfeld S."/>
            <person name="Nielsen R."/>
            <person name="Noor M.A."/>
            <person name="O'Grady P."/>
            <person name="Pachter L."/>
            <person name="Papaceit M."/>
            <person name="Parisi M.J."/>
            <person name="Parisi M."/>
            <person name="Parts L."/>
            <person name="Pedersen J.S."/>
            <person name="Pesole G."/>
            <person name="Phillippy A.M."/>
            <person name="Ponting C.P."/>
            <person name="Pop M."/>
            <person name="Porcelli D."/>
            <person name="Powell J.R."/>
            <person name="Prohaska S."/>
            <person name="Pruitt K."/>
            <person name="Puig M."/>
            <person name="Quesneville H."/>
            <person name="Ram K.R."/>
            <person name="Rand D."/>
            <person name="Rasmussen M.D."/>
            <person name="Reed L.K."/>
            <person name="Reenan R."/>
            <person name="Reily A."/>
            <person name="Remington K.A."/>
            <person name="Rieger T.T."/>
            <person name="Ritchie M.G."/>
            <person name="Robin C."/>
            <person name="Rogers Y.H."/>
            <person name="Rohde C."/>
            <person name="Rozas J."/>
            <person name="Rubenfield M.J."/>
            <person name="Ruiz A."/>
            <person name="Russo S."/>
            <person name="Salzberg S.L."/>
            <person name="Sanchez-Gracia A."/>
            <person name="Saranga D.J."/>
            <person name="Sato H."/>
            <person name="Schaeffer S.W."/>
            <person name="Schatz M.C."/>
            <person name="Schlenke T."/>
            <person name="Schwartz R."/>
            <person name="Segarra C."/>
            <person name="Singh R.S."/>
            <person name="Sirot L."/>
            <person name="Sirota M."/>
            <person name="Sisneros N.B."/>
            <person name="Smith C.D."/>
            <person name="Smith T.F."/>
            <person name="Spieth J."/>
            <person name="Stage D.E."/>
            <person name="Stark A."/>
            <person name="Stephan W."/>
            <person name="Strausberg R.L."/>
            <person name="Strempel S."/>
            <person name="Sturgill D."/>
            <person name="Sutton G."/>
            <person name="Sutton G.G."/>
            <person name="Tao W."/>
            <person name="Teichmann S."/>
            <person name="Tobari Y.N."/>
            <person name="Tomimura Y."/>
            <person name="Tsolas J.M."/>
            <person name="Valente V.L."/>
            <person name="Venter E."/>
            <person name="Venter J.C."/>
            <person name="Vicario S."/>
            <person name="Vieira F.G."/>
            <person name="Vilella A.J."/>
            <person name="Villasante A."/>
            <person name="Walenz B."/>
            <person name="Wang J."/>
            <person name="Wasserman M."/>
            <person name="Watts T."/>
            <person name="Wilson D."/>
            <person name="Wilson R.K."/>
            <person name="Wing R.A."/>
            <person name="Wolfner M.F."/>
            <person name="Wong A."/>
            <person name="Wong G.K."/>
            <person name="Wu C.I."/>
            <person name="Wu G."/>
            <person name="Yamamoto D."/>
            <person name="Yang H.P."/>
            <person name="Yang S.P."/>
            <person name="Yorke J.A."/>
            <person name="Yoshida K."/>
            <person name="Zdobnov E."/>
            <person name="Zhang P."/>
            <person name="Zhang Y."/>
            <person name="Zimin A.V."/>
            <person name="Baldwin J."/>
            <person name="Abdouelleil A."/>
            <person name="Abdulkadir J."/>
            <person name="Abebe A."/>
            <person name="Abera B."/>
            <person name="Abreu J."/>
            <person name="Acer S.C."/>
            <person name="Aftuck L."/>
            <person name="Alexander A."/>
            <person name="An P."/>
            <person name="Anderson E."/>
            <person name="Anderson S."/>
            <person name="Arachi H."/>
            <person name="Azer M."/>
            <person name="Bachantsang P."/>
            <person name="Barry A."/>
            <person name="Bayul T."/>
            <person name="Berlin A."/>
            <person name="Bessette D."/>
            <person name="Bloom T."/>
            <person name="Blye J."/>
            <person name="Boguslavskiy L."/>
            <person name="Bonnet C."/>
            <person name="Boukhgalter B."/>
            <person name="Bourzgui I."/>
            <person name="Brown A."/>
            <person name="Cahill P."/>
            <person name="Channer S."/>
            <person name="Cheshatsang Y."/>
            <person name="Chuda L."/>
            <person name="Citroen M."/>
            <person name="Collymore A."/>
            <person name="Cooke P."/>
            <person name="Costello M."/>
            <person name="D'Aco K."/>
            <person name="Daza R."/>
            <person name="De Haan G."/>
            <person name="DeGray S."/>
            <person name="DeMaso C."/>
            <person name="Dhargay N."/>
            <person name="Dooley K."/>
            <person name="Dooley E."/>
            <person name="Doricent M."/>
            <person name="Dorje P."/>
            <person name="Dorjee K."/>
            <person name="Dupes A."/>
            <person name="Elong R."/>
            <person name="Falk J."/>
            <person name="Farina A."/>
            <person name="Faro S."/>
            <person name="Ferguson D."/>
            <person name="Fisher S."/>
            <person name="Foley C.D."/>
            <person name="Franke A."/>
            <person name="Friedrich D."/>
            <person name="Gadbois L."/>
            <person name="Gearin G."/>
            <person name="Gearin C.R."/>
            <person name="Giannoukos G."/>
            <person name="Goode T."/>
            <person name="Graham J."/>
            <person name="Grandbois E."/>
            <person name="Grewal S."/>
            <person name="Gyaltsen K."/>
            <person name="Hafez N."/>
            <person name="Hagos B."/>
            <person name="Hall J."/>
            <person name="Henson C."/>
            <person name="Hollinger A."/>
            <person name="Honan T."/>
            <person name="Huard M.D."/>
            <person name="Hughes L."/>
            <person name="Hurhula B."/>
            <person name="Husby M.E."/>
            <person name="Kamat A."/>
            <person name="Kanga B."/>
            <person name="Kashin S."/>
            <person name="Khazanovich D."/>
            <person name="Kisner P."/>
            <person name="Lance K."/>
            <person name="Lara M."/>
            <person name="Lee W."/>
            <person name="Lennon N."/>
            <person name="Letendre F."/>
            <person name="LeVine R."/>
            <person name="Lipovsky A."/>
            <person name="Liu X."/>
            <person name="Liu J."/>
            <person name="Liu S."/>
            <person name="Lokyitsang T."/>
            <person name="Lokyitsang Y."/>
            <person name="Lubonja R."/>
            <person name="Lui A."/>
            <person name="MacDonald P."/>
            <person name="Magnisalis V."/>
            <person name="Maru K."/>
            <person name="Matthews C."/>
            <person name="McCusker W."/>
            <person name="McDonough S."/>
            <person name="Mehta T."/>
            <person name="Meldrim J."/>
            <person name="Meneus L."/>
            <person name="Mihai O."/>
            <person name="Mihalev A."/>
            <person name="Mihova T."/>
            <person name="Mittelman R."/>
            <person name="Mlenga V."/>
            <person name="Montmayeur A."/>
            <person name="Mulrain L."/>
            <person name="Navidi A."/>
            <person name="Naylor J."/>
            <person name="Negash T."/>
            <person name="Nguyen T."/>
            <person name="Nguyen N."/>
            <person name="Nicol R."/>
            <person name="Norbu C."/>
            <person name="Norbu N."/>
            <person name="Novod N."/>
            <person name="O'Neill B."/>
            <person name="Osman S."/>
            <person name="Markiewicz E."/>
            <person name="Oyono O.L."/>
            <person name="Patti C."/>
            <person name="Phunkhang P."/>
            <person name="Pierre F."/>
            <person name="Priest M."/>
            <person name="Raghuraman S."/>
            <person name="Rege F."/>
            <person name="Reyes R."/>
            <person name="Rise C."/>
            <person name="Rogov P."/>
            <person name="Ross K."/>
            <person name="Ryan E."/>
            <person name="Settipalli S."/>
            <person name="Shea T."/>
            <person name="Sherpa N."/>
            <person name="Shi L."/>
            <person name="Shih D."/>
            <person name="Sparrow T."/>
            <person name="Spaulding J."/>
            <person name="Stalker J."/>
            <person name="Stange-Thomann N."/>
            <person name="Stavropoulos S."/>
            <person name="Stone C."/>
            <person name="Strader C."/>
            <person name="Tesfaye S."/>
            <person name="Thomson T."/>
            <person name="Thoulutsang Y."/>
            <person name="Thoulutsang D."/>
            <person name="Topham K."/>
            <person name="Topping I."/>
            <person name="Tsamla T."/>
            <person name="Vassiliev H."/>
            <person name="Vo A."/>
            <person name="Wangchuk T."/>
            <person name="Wangdi T."/>
            <person name="Weiand M."/>
            <person name="Wilkinson J."/>
            <person name="Wilson A."/>
            <person name="Yadav S."/>
            <person name="Young G."/>
            <person name="Yu Q."/>
            <person name="Zembek L."/>
            <person name="Zhong D."/>
            <person name="Zimmer A."/>
            <person name="Zwirko Z."/>
            <person name="Jaffe D.B."/>
            <person name="Alvarez P."/>
            <person name="Brockman W."/>
            <person name="Butler J."/>
            <person name="Chin C."/>
            <person name="Gnerre S."/>
            <person name="Grabherr M."/>
            <person name="Kleber M."/>
            <person name="Mauceli E."/>
            <person name="MacCallum I."/>
        </authorList>
    </citation>
    <scope>NUCLEOTIDE SEQUENCE [LARGE SCALE GENOMIC DNA]</scope>
    <source>
        <strain evidence="4">Rob3c / Tucson 14021-0248.25</strain>
    </source>
</reference>
<dbReference type="Gene3D" id="6.10.140.1460">
    <property type="match status" value="1"/>
</dbReference>
<organism evidence="4">
    <name type="scientific">Drosophila sechellia</name>
    <name type="common">Fruit fly</name>
    <dbReference type="NCBI Taxonomy" id="7238"/>
    <lineage>
        <taxon>Eukaryota</taxon>
        <taxon>Metazoa</taxon>
        <taxon>Ecdysozoa</taxon>
        <taxon>Arthropoda</taxon>
        <taxon>Hexapoda</taxon>
        <taxon>Insecta</taxon>
        <taxon>Pterygota</taxon>
        <taxon>Neoptera</taxon>
        <taxon>Endopterygota</taxon>
        <taxon>Diptera</taxon>
        <taxon>Brachycera</taxon>
        <taxon>Muscomorpha</taxon>
        <taxon>Ephydroidea</taxon>
        <taxon>Drosophilidae</taxon>
        <taxon>Drosophila</taxon>
        <taxon>Sophophora</taxon>
    </lineage>
</organism>
<evidence type="ECO:0000313" key="3">
    <source>
        <dbReference type="EMBL" id="EDW52693.1"/>
    </source>
</evidence>
<evidence type="ECO:0000259" key="2">
    <source>
        <dbReference type="Pfam" id="PF08336"/>
    </source>
</evidence>
<dbReference type="STRING" id="7238.B4IP96"/>
<keyword evidence="1" id="KW-0732">Signal</keyword>
<dbReference type="PhylomeDB" id="B4IP96"/>
<feature type="chain" id="PRO_5002807632" evidence="1">
    <location>
        <begin position="20"/>
        <end position="119"/>
    </location>
</feature>
<feature type="signal peptide" evidence="1">
    <location>
        <begin position="1"/>
        <end position="19"/>
    </location>
</feature>
<dbReference type="EMBL" id="CH679158">
    <property type="protein sequence ID" value="EDW52693.1"/>
    <property type="molecule type" value="Genomic_DNA"/>
</dbReference>
<feature type="domain" description="Prolyl 4-hydroxylase N-terminal" evidence="2">
    <location>
        <begin position="33"/>
        <end position="112"/>
    </location>
</feature>
<dbReference type="HOGENOM" id="CLU_2063914_0_0_1"/>
<dbReference type="GO" id="GO:0004656">
    <property type="term" value="F:procollagen-proline 4-dioxygenase activity"/>
    <property type="evidence" value="ECO:0007669"/>
    <property type="project" value="InterPro"/>
</dbReference>
<evidence type="ECO:0000313" key="4">
    <source>
        <dbReference type="Proteomes" id="UP000001292"/>
    </source>
</evidence>
<name>B4IP96_DROSE</name>
<dbReference type="GO" id="GO:0005783">
    <property type="term" value="C:endoplasmic reticulum"/>
    <property type="evidence" value="ECO:0007669"/>
    <property type="project" value="InterPro"/>
</dbReference>
<evidence type="ECO:0000256" key="1">
    <source>
        <dbReference type="SAM" id="SignalP"/>
    </source>
</evidence>
<proteinExistence type="predicted"/>
<keyword evidence="4" id="KW-1185">Reference proteome</keyword>
<dbReference type="OMA" id="WNSAYIT"/>
<accession>B4IP96</accession>
<dbReference type="InterPro" id="IPR013547">
    <property type="entry name" value="P4H_N"/>
</dbReference>